<dbReference type="EMBL" id="BMPP01000001">
    <property type="protein sequence ID" value="GGK12852.1"/>
    <property type="molecule type" value="Genomic_DNA"/>
</dbReference>
<reference evidence="11" key="1">
    <citation type="journal article" date="2019" name="Int. J. Syst. Evol. Microbiol.">
        <title>The Global Catalogue of Microorganisms (GCM) 10K type strain sequencing project: providing services to taxonomists for standard genome sequencing and annotation.</title>
        <authorList>
            <consortium name="The Broad Institute Genomics Platform"/>
            <consortium name="The Broad Institute Genome Sequencing Center for Infectious Disease"/>
            <person name="Wu L."/>
            <person name="Ma J."/>
        </authorList>
    </citation>
    <scope>NUCLEOTIDE SEQUENCE [LARGE SCALE GENOMIC DNA]</scope>
    <source>
        <strain evidence="11">JCM 30331</strain>
    </source>
</reference>
<feature type="compositionally biased region" description="Low complexity" evidence="8">
    <location>
        <begin position="9"/>
        <end position="23"/>
    </location>
</feature>
<feature type="transmembrane region" description="Helical" evidence="9">
    <location>
        <begin position="343"/>
        <end position="374"/>
    </location>
</feature>
<dbReference type="Proteomes" id="UP000647587">
    <property type="component" value="Unassembled WGS sequence"/>
</dbReference>
<dbReference type="PANTHER" id="PTHR21716:SF53">
    <property type="entry name" value="PERMEASE PERM-RELATED"/>
    <property type="match status" value="1"/>
</dbReference>
<evidence type="ECO:0000256" key="3">
    <source>
        <dbReference type="ARBA" id="ARBA00022448"/>
    </source>
</evidence>
<evidence type="ECO:0000256" key="5">
    <source>
        <dbReference type="ARBA" id="ARBA00022692"/>
    </source>
</evidence>
<organism evidence="10 11">
    <name type="scientific">Deinococcus malanensis</name>
    <dbReference type="NCBI Taxonomy" id="1706855"/>
    <lineage>
        <taxon>Bacteria</taxon>
        <taxon>Thermotogati</taxon>
        <taxon>Deinococcota</taxon>
        <taxon>Deinococci</taxon>
        <taxon>Deinococcales</taxon>
        <taxon>Deinococcaceae</taxon>
        <taxon>Deinococcus</taxon>
    </lineage>
</organism>
<evidence type="ECO:0000256" key="7">
    <source>
        <dbReference type="ARBA" id="ARBA00023136"/>
    </source>
</evidence>
<feature type="transmembrane region" description="Helical" evidence="9">
    <location>
        <begin position="314"/>
        <end position="337"/>
    </location>
</feature>
<feature type="region of interest" description="Disordered" evidence="8">
    <location>
        <begin position="389"/>
        <end position="416"/>
    </location>
</feature>
<evidence type="ECO:0000313" key="10">
    <source>
        <dbReference type="EMBL" id="GGK12852.1"/>
    </source>
</evidence>
<evidence type="ECO:0000256" key="4">
    <source>
        <dbReference type="ARBA" id="ARBA00022475"/>
    </source>
</evidence>
<evidence type="ECO:0000256" key="8">
    <source>
        <dbReference type="SAM" id="MobiDB-lite"/>
    </source>
</evidence>
<name>A0ABQ2EHQ3_9DEIO</name>
<evidence type="ECO:0000313" key="11">
    <source>
        <dbReference type="Proteomes" id="UP000647587"/>
    </source>
</evidence>
<keyword evidence="3" id="KW-0813">Transport</keyword>
<evidence type="ECO:0000256" key="1">
    <source>
        <dbReference type="ARBA" id="ARBA00004651"/>
    </source>
</evidence>
<feature type="compositionally biased region" description="Low complexity" evidence="8">
    <location>
        <begin position="399"/>
        <end position="409"/>
    </location>
</feature>
<keyword evidence="7 9" id="KW-0472">Membrane</keyword>
<feature type="transmembrane region" description="Helical" evidence="9">
    <location>
        <begin position="196"/>
        <end position="215"/>
    </location>
</feature>
<accession>A0ABQ2EHQ3</accession>
<proteinExistence type="inferred from homology"/>
<comment type="subcellular location">
    <subcellularLocation>
        <location evidence="1">Cell membrane</location>
        <topology evidence="1">Multi-pass membrane protein</topology>
    </subcellularLocation>
</comment>
<protein>
    <submittedName>
        <fullName evidence="10">AI-2E family transporter</fullName>
    </submittedName>
</protein>
<dbReference type="Pfam" id="PF01594">
    <property type="entry name" value="AI-2E_transport"/>
    <property type="match status" value="1"/>
</dbReference>
<sequence length="416" mass="44119">MSVSRNPLSPSGSSPAPDPAGSSVQARNVPDLIRALWARPLVRLAIYAVLAPLLLWGILRMSGLLASVLVTVFLAYGLAFLCNPLLTWLERHRVGRMVGVLLLLVLGISLVTAVVMTVSSQINGMLSSVPELARSLKAVVITLLDRLDSLPGTEGLKESLTTYIDREVEDITQNAGPLAERLLSSGPTVLKTLSNLVGWLGQVGFIVTLAMYFMIDYDGIGRSMLQVLPRSWQPTALQLSEDVSESFGAYLRGSLLMLVACVVLATTGLLLLKVPNALAIGLLSGIINLFPYVGIVLASILAMFQAIPMGTTTILLVAGLYFLINQLLGNVIGPLIMGRTMHLSAAAILIALLIGLALGGVGGALLAIPFATLLKRWMQRYWLPSRTHQGHTMAPTPPSATSAGSPQAQHGQGPVG</sequence>
<evidence type="ECO:0000256" key="9">
    <source>
        <dbReference type="SAM" id="Phobius"/>
    </source>
</evidence>
<comment type="caution">
    <text evidence="10">The sequence shown here is derived from an EMBL/GenBank/DDBJ whole genome shotgun (WGS) entry which is preliminary data.</text>
</comment>
<feature type="transmembrane region" description="Helical" evidence="9">
    <location>
        <begin position="255"/>
        <end position="272"/>
    </location>
</feature>
<gene>
    <name evidence="10" type="ORF">GCM10008955_02730</name>
</gene>
<keyword evidence="6 9" id="KW-1133">Transmembrane helix</keyword>
<feature type="transmembrane region" description="Helical" evidence="9">
    <location>
        <begin position="65"/>
        <end position="86"/>
    </location>
</feature>
<dbReference type="PANTHER" id="PTHR21716">
    <property type="entry name" value="TRANSMEMBRANE PROTEIN"/>
    <property type="match status" value="1"/>
</dbReference>
<feature type="transmembrane region" description="Helical" evidence="9">
    <location>
        <begin position="41"/>
        <end position="59"/>
    </location>
</feature>
<keyword evidence="5 9" id="KW-0812">Transmembrane</keyword>
<keyword evidence="11" id="KW-1185">Reference proteome</keyword>
<feature type="region of interest" description="Disordered" evidence="8">
    <location>
        <begin position="1"/>
        <end position="24"/>
    </location>
</feature>
<dbReference type="RefSeq" id="WP_386835962.1">
    <property type="nucleotide sequence ID" value="NZ_JBHUEV010000001.1"/>
</dbReference>
<keyword evidence="4" id="KW-1003">Cell membrane</keyword>
<evidence type="ECO:0000256" key="2">
    <source>
        <dbReference type="ARBA" id="ARBA00009773"/>
    </source>
</evidence>
<comment type="similarity">
    <text evidence="2">Belongs to the autoinducer-2 exporter (AI-2E) (TC 2.A.86) family.</text>
</comment>
<feature type="transmembrane region" description="Helical" evidence="9">
    <location>
        <begin position="98"/>
        <end position="118"/>
    </location>
</feature>
<dbReference type="InterPro" id="IPR002549">
    <property type="entry name" value="AI-2E-like"/>
</dbReference>
<feature type="transmembrane region" description="Helical" evidence="9">
    <location>
        <begin position="278"/>
        <end position="302"/>
    </location>
</feature>
<evidence type="ECO:0000256" key="6">
    <source>
        <dbReference type="ARBA" id="ARBA00022989"/>
    </source>
</evidence>